<comment type="similarity">
    <text evidence="1">Belongs to the short-chain dehydrogenases/reductases (SDR) family.</text>
</comment>
<dbReference type="EC" id="1.1.1.304" evidence="2"/>
<evidence type="ECO:0000313" key="3">
    <source>
        <dbReference type="Proteomes" id="UP000537130"/>
    </source>
</evidence>
<sequence>MGRFSGKTVFITGAASGIGRAAAQSFAAEGANLFLCDINGQGLEAVGKDLPGKVATRLLDVTSSADCRAAVAEAVEAFGQLDVLCNIAGIAMTHHFHELTDEQWDKIVGVNISSVVYLSRAAMPHLIEQKGNIINMASIAGLMGQAYTTAYCATKSAVVMLTKSIALEYAKQGVRCNAICPGGVQTDLVKNFSAPEDVDFNLMARYMPLTEMAEAEDVANSVLFLASNDARHLNGVALPLDGGVSAG</sequence>
<evidence type="ECO:0000313" key="2">
    <source>
        <dbReference type="EMBL" id="MBB3046277.1"/>
    </source>
</evidence>
<protein>
    <submittedName>
        <fullName evidence="2">Meso-butanediol dehydrogenase/(S,S)-butanediol dehydrogenase/diacetyl reductase</fullName>
        <ecNumber evidence="2">1.1.1.-</ecNumber>
        <ecNumber evidence="2">1.1.1.304</ecNumber>
        <ecNumber evidence="2">1.1.1.76</ecNumber>
    </submittedName>
</protein>
<dbReference type="AlphaFoldDB" id="A0A7W4Z4N9"/>
<name>A0A7W4Z4N9_9GAMM</name>
<dbReference type="PRINTS" id="PR00080">
    <property type="entry name" value="SDRFAMILY"/>
</dbReference>
<organism evidence="2 3">
    <name type="scientific">Litorivivens lipolytica</name>
    <dbReference type="NCBI Taxonomy" id="1524264"/>
    <lineage>
        <taxon>Bacteria</taxon>
        <taxon>Pseudomonadati</taxon>
        <taxon>Pseudomonadota</taxon>
        <taxon>Gammaproteobacteria</taxon>
        <taxon>Litorivivens</taxon>
    </lineage>
</organism>
<dbReference type="InterPro" id="IPR020904">
    <property type="entry name" value="Sc_DH/Rdtase_CS"/>
</dbReference>
<gene>
    <name evidence="2" type="ORF">FHR99_000513</name>
</gene>
<dbReference type="NCBIfam" id="NF005559">
    <property type="entry name" value="PRK07231.1"/>
    <property type="match status" value="1"/>
</dbReference>
<dbReference type="GO" id="GO:0047512">
    <property type="term" value="F:(S,S)-butanediol dehydrogenase activity"/>
    <property type="evidence" value="ECO:0007669"/>
    <property type="project" value="UniProtKB-EC"/>
</dbReference>
<dbReference type="CDD" id="cd05233">
    <property type="entry name" value="SDR_c"/>
    <property type="match status" value="1"/>
</dbReference>
<reference evidence="2 3" key="1">
    <citation type="submission" date="2020-08" db="EMBL/GenBank/DDBJ databases">
        <title>Genomic Encyclopedia of Type Strains, Phase III (KMG-III): the genomes of soil and plant-associated and newly described type strains.</title>
        <authorList>
            <person name="Whitman W."/>
        </authorList>
    </citation>
    <scope>NUCLEOTIDE SEQUENCE [LARGE SCALE GENOMIC DNA]</scope>
    <source>
        <strain evidence="2 3">CECT 8654</strain>
    </source>
</reference>
<dbReference type="FunFam" id="3.40.50.720:FF:000084">
    <property type="entry name" value="Short-chain dehydrogenase reductase"/>
    <property type="match status" value="1"/>
</dbReference>
<dbReference type="PRINTS" id="PR00081">
    <property type="entry name" value="GDHRDH"/>
</dbReference>
<dbReference type="EMBL" id="JACHWY010000001">
    <property type="protein sequence ID" value="MBB3046277.1"/>
    <property type="molecule type" value="Genomic_DNA"/>
</dbReference>
<dbReference type="GO" id="GO:0052588">
    <property type="term" value="F:diacetyl reductase ((S)-acetoin forming) (NAD+) activity"/>
    <property type="evidence" value="ECO:0007669"/>
    <property type="project" value="UniProtKB-EC"/>
</dbReference>
<dbReference type="Pfam" id="PF13561">
    <property type="entry name" value="adh_short_C2"/>
    <property type="match status" value="1"/>
</dbReference>
<proteinExistence type="inferred from homology"/>
<keyword evidence="2" id="KW-0560">Oxidoreductase</keyword>
<dbReference type="EC" id="1.1.1.76" evidence="2"/>
<keyword evidence="3" id="KW-1185">Reference proteome</keyword>
<dbReference type="Gene3D" id="3.40.50.720">
    <property type="entry name" value="NAD(P)-binding Rossmann-like Domain"/>
    <property type="match status" value="1"/>
</dbReference>
<accession>A0A7W4Z4N9</accession>
<dbReference type="SUPFAM" id="SSF51735">
    <property type="entry name" value="NAD(P)-binding Rossmann-fold domains"/>
    <property type="match status" value="1"/>
</dbReference>
<dbReference type="InterPro" id="IPR036291">
    <property type="entry name" value="NAD(P)-bd_dom_sf"/>
</dbReference>
<evidence type="ECO:0000256" key="1">
    <source>
        <dbReference type="ARBA" id="ARBA00006484"/>
    </source>
</evidence>
<dbReference type="PANTHER" id="PTHR43975">
    <property type="entry name" value="ZGC:101858"/>
    <property type="match status" value="1"/>
</dbReference>
<dbReference type="Proteomes" id="UP000537130">
    <property type="component" value="Unassembled WGS sequence"/>
</dbReference>
<dbReference type="InterPro" id="IPR002347">
    <property type="entry name" value="SDR_fam"/>
</dbReference>
<dbReference type="EC" id="1.1.1.-" evidence="2"/>
<dbReference type="RefSeq" id="WP_183408983.1">
    <property type="nucleotide sequence ID" value="NZ_JACHWY010000001.1"/>
</dbReference>
<comment type="caution">
    <text evidence="2">The sequence shown here is derived from an EMBL/GenBank/DDBJ whole genome shotgun (WGS) entry which is preliminary data.</text>
</comment>
<dbReference type="PROSITE" id="PS00061">
    <property type="entry name" value="ADH_SHORT"/>
    <property type="match status" value="1"/>
</dbReference>
<dbReference type="PANTHER" id="PTHR43975:SF2">
    <property type="entry name" value="EG:BACR7A4.14 PROTEIN-RELATED"/>
    <property type="match status" value="1"/>
</dbReference>